<dbReference type="PROSITE" id="PS00018">
    <property type="entry name" value="EF_HAND_1"/>
    <property type="match status" value="2"/>
</dbReference>
<dbReference type="WBParaSite" id="PSAMB.scaffold2784size21318.g19067.t1">
    <property type="protein sequence ID" value="PSAMB.scaffold2784size21318.g19067.t1"/>
    <property type="gene ID" value="PSAMB.scaffold2784size21318.g19067"/>
</dbReference>
<feature type="domain" description="EF-hand" evidence="5">
    <location>
        <begin position="113"/>
        <end position="148"/>
    </location>
</feature>
<keyword evidence="2" id="KW-0677">Repeat</keyword>
<keyword evidence="1" id="KW-0479">Metal-binding</keyword>
<evidence type="ECO:0000256" key="3">
    <source>
        <dbReference type="ARBA" id="ARBA00022837"/>
    </source>
</evidence>
<feature type="domain" description="EF-hand" evidence="5">
    <location>
        <begin position="43"/>
        <end position="78"/>
    </location>
</feature>
<dbReference type="AlphaFoldDB" id="A0A914VZ69"/>
<dbReference type="GO" id="GO:0005509">
    <property type="term" value="F:calcium ion binding"/>
    <property type="evidence" value="ECO:0007669"/>
    <property type="project" value="InterPro"/>
</dbReference>
<evidence type="ECO:0000256" key="4">
    <source>
        <dbReference type="SAM" id="MobiDB-lite"/>
    </source>
</evidence>
<sequence>MVRSNLATSPFPDGASEARFSQGDTNKDNQLTFDEFLYRSSKHYLNDLRNEFKVVDLNKDTFVSKSEYENYFKRVEEEIINHDMDESSLSTLEVTEKATLKLKEKTADKSSAENEASAELRFKQGDENGDGKLTFVEFIHTSKYLLEWQRNEFKKMDRNKNKFISKQEYGEYYTKLADLFRSVKGQIFADAIKKYRFDPKYEKELYEGDIVKLLEERYRVKPKITFMKIFTTFDKNANYKWDVEEFVTFDTNFPWDAMDPIED</sequence>
<dbReference type="GO" id="GO:0005783">
    <property type="term" value="C:endoplasmic reticulum"/>
    <property type="evidence" value="ECO:0007669"/>
    <property type="project" value="TreeGrafter"/>
</dbReference>
<dbReference type="SMART" id="SM00054">
    <property type="entry name" value="EFh"/>
    <property type="match status" value="5"/>
</dbReference>
<dbReference type="InterPro" id="IPR011992">
    <property type="entry name" value="EF-hand-dom_pair"/>
</dbReference>
<organism evidence="6 7">
    <name type="scientific">Plectus sambesii</name>
    <dbReference type="NCBI Taxonomy" id="2011161"/>
    <lineage>
        <taxon>Eukaryota</taxon>
        <taxon>Metazoa</taxon>
        <taxon>Ecdysozoa</taxon>
        <taxon>Nematoda</taxon>
        <taxon>Chromadorea</taxon>
        <taxon>Plectida</taxon>
        <taxon>Plectina</taxon>
        <taxon>Plectoidea</taxon>
        <taxon>Plectidae</taxon>
        <taxon>Plectus</taxon>
    </lineage>
</organism>
<accession>A0A914VZ69</accession>
<dbReference type="Proteomes" id="UP000887566">
    <property type="component" value="Unplaced"/>
</dbReference>
<proteinExistence type="predicted"/>
<evidence type="ECO:0000313" key="7">
    <source>
        <dbReference type="WBParaSite" id="PSAMB.scaffold2784size21318.g19067.t1"/>
    </source>
</evidence>
<evidence type="ECO:0000256" key="1">
    <source>
        <dbReference type="ARBA" id="ARBA00022723"/>
    </source>
</evidence>
<feature type="domain" description="EF-hand" evidence="5">
    <location>
        <begin position="153"/>
        <end position="179"/>
    </location>
</feature>
<reference evidence="7" key="1">
    <citation type="submission" date="2022-11" db="UniProtKB">
        <authorList>
            <consortium name="WormBaseParasite"/>
        </authorList>
    </citation>
    <scope>IDENTIFICATION</scope>
</reference>
<protein>
    <submittedName>
        <fullName evidence="7">EF-hand domain-containing protein</fullName>
    </submittedName>
</protein>
<dbReference type="Gene3D" id="1.10.238.10">
    <property type="entry name" value="EF-hand"/>
    <property type="match status" value="2"/>
</dbReference>
<dbReference type="InterPro" id="IPR018247">
    <property type="entry name" value="EF_Hand_1_Ca_BS"/>
</dbReference>
<dbReference type="Pfam" id="PF13202">
    <property type="entry name" value="EF-hand_5"/>
    <property type="match status" value="2"/>
</dbReference>
<evidence type="ECO:0000259" key="5">
    <source>
        <dbReference type="PROSITE" id="PS50222"/>
    </source>
</evidence>
<dbReference type="SUPFAM" id="SSF47473">
    <property type="entry name" value="EF-hand"/>
    <property type="match status" value="2"/>
</dbReference>
<dbReference type="PANTHER" id="PTHR10827:SF98">
    <property type="entry name" value="45 KDA CALCIUM-BINDING PROTEIN"/>
    <property type="match status" value="1"/>
</dbReference>
<evidence type="ECO:0000313" key="6">
    <source>
        <dbReference type="Proteomes" id="UP000887566"/>
    </source>
</evidence>
<name>A0A914VZ69_9BILA</name>
<keyword evidence="3" id="KW-0106">Calcium</keyword>
<dbReference type="PANTHER" id="PTHR10827">
    <property type="entry name" value="RETICULOCALBIN"/>
    <property type="match status" value="1"/>
</dbReference>
<evidence type="ECO:0000256" key="2">
    <source>
        <dbReference type="ARBA" id="ARBA00022737"/>
    </source>
</evidence>
<feature type="region of interest" description="Disordered" evidence="4">
    <location>
        <begin position="1"/>
        <end position="26"/>
    </location>
</feature>
<dbReference type="PROSITE" id="PS50222">
    <property type="entry name" value="EF_HAND_2"/>
    <property type="match status" value="3"/>
</dbReference>
<keyword evidence="6" id="KW-1185">Reference proteome</keyword>
<dbReference type="InterPro" id="IPR002048">
    <property type="entry name" value="EF_hand_dom"/>
</dbReference>